<dbReference type="OrthoDB" id="4321771at2759"/>
<reference evidence="2" key="1">
    <citation type="journal article" date="2014" name="Nat. Commun.">
        <title>Multiple recent horizontal transfers of a large genomic region in cheese making fungi.</title>
        <authorList>
            <person name="Cheeseman K."/>
            <person name="Ropars J."/>
            <person name="Renault P."/>
            <person name="Dupont J."/>
            <person name="Gouzy J."/>
            <person name="Branca A."/>
            <person name="Abraham A.L."/>
            <person name="Ceppi M."/>
            <person name="Conseiller E."/>
            <person name="Debuchy R."/>
            <person name="Malagnac F."/>
            <person name="Goarin A."/>
            <person name="Silar P."/>
            <person name="Lacoste S."/>
            <person name="Sallet E."/>
            <person name="Bensimon A."/>
            <person name="Giraud T."/>
            <person name="Brygoo Y."/>
        </authorList>
    </citation>
    <scope>NUCLEOTIDE SEQUENCE [LARGE SCALE GENOMIC DNA]</scope>
    <source>
        <strain evidence="2">FM164</strain>
    </source>
</reference>
<keyword evidence="1" id="KW-0175">Coiled coil</keyword>
<evidence type="ECO:0000256" key="1">
    <source>
        <dbReference type="SAM" id="Coils"/>
    </source>
</evidence>
<proteinExistence type="predicted"/>
<evidence type="ECO:0000313" key="2">
    <source>
        <dbReference type="EMBL" id="CDM36531.1"/>
    </source>
</evidence>
<name>W6QKK7_PENRF</name>
<gene>
    <name evidence="2" type="ORF">PROQFM164_S05g000364</name>
</gene>
<organism evidence="2 3">
    <name type="scientific">Penicillium roqueforti (strain FM164)</name>
    <dbReference type="NCBI Taxonomy" id="1365484"/>
    <lineage>
        <taxon>Eukaryota</taxon>
        <taxon>Fungi</taxon>
        <taxon>Dikarya</taxon>
        <taxon>Ascomycota</taxon>
        <taxon>Pezizomycotina</taxon>
        <taxon>Eurotiomycetes</taxon>
        <taxon>Eurotiomycetidae</taxon>
        <taxon>Eurotiales</taxon>
        <taxon>Aspergillaceae</taxon>
        <taxon>Penicillium</taxon>
    </lineage>
</organism>
<dbReference type="OMA" id="LQRENCS"/>
<dbReference type="EMBL" id="HG792019">
    <property type="protein sequence ID" value="CDM36531.1"/>
    <property type="molecule type" value="Genomic_DNA"/>
</dbReference>
<feature type="coiled-coil region" evidence="1">
    <location>
        <begin position="132"/>
        <end position="166"/>
    </location>
</feature>
<evidence type="ECO:0000313" key="3">
    <source>
        <dbReference type="Proteomes" id="UP000030686"/>
    </source>
</evidence>
<accession>W6QKK7</accession>
<dbReference type="Proteomes" id="UP000030686">
    <property type="component" value="Unassembled WGS sequence"/>
</dbReference>
<protein>
    <submittedName>
        <fullName evidence="2">Uncharacterized protein</fullName>
    </submittedName>
</protein>
<sequence length="197" mass="22858">MIDSRFKTYDQEAKERALEASVAIPGASALTFKLNRCHGRKDSQAHHSITGSYTTSSPSEKIKCLHREGQWRCRGPSHYRTFTEVSRWGGSTITVLTNIGLDRQHPTQRVEGIITSIYAEMSRMQHEQILMVQFRDNMLRAYRNENASLEEQNRSLLEHVKSLQRENCSLELKHNKLMSEWAKERLQYPEQPDGKRP</sequence>
<keyword evidence="3" id="KW-1185">Reference proteome</keyword>
<dbReference type="AlphaFoldDB" id="W6QKK7"/>